<organism evidence="1 2">
    <name type="scientific">Cyclobacterium xiamenense</name>
    <dbReference type="NCBI Taxonomy" id="1297121"/>
    <lineage>
        <taxon>Bacteria</taxon>
        <taxon>Pseudomonadati</taxon>
        <taxon>Bacteroidota</taxon>
        <taxon>Cytophagia</taxon>
        <taxon>Cytophagales</taxon>
        <taxon>Cyclobacteriaceae</taxon>
        <taxon>Cyclobacterium</taxon>
    </lineage>
</organism>
<evidence type="ECO:0000313" key="2">
    <source>
        <dbReference type="Proteomes" id="UP000199403"/>
    </source>
</evidence>
<dbReference type="AlphaFoldDB" id="A0A1H6WS77"/>
<protein>
    <submittedName>
        <fullName evidence="1">Uncharacterized protein</fullName>
    </submittedName>
</protein>
<proteinExistence type="predicted"/>
<dbReference type="Proteomes" id="UP000199403">
    <property type="component" value="Unassembled WGS sequence"/>
</dbReference>
<keyword evidence="2" id="KW-1185">Reference proteome</keyword>
<reference evidence="2" key="1">
    <citation type="submission" date="2016-10" db="EMBL/GenBank/DDBJ databases">
        <authorList>
            <person name="Varghese N."/>
            <person name="Submissions S."/>
        </authorList>
    </citation>
    <scope>NUCLEOTIDE SEQUENCE [LARGE SCALE GENOMIC DNA]</scope>
    <source>
        <strain evidence="2">IBRC-M 10761</strain>
    </source>
</reference>
<name>A0A1H6WS77_9BACT</name>
<accession>A0A1H6WS77</accession>
<dbReference type="EMBL" id="FNZH01000002">
    <property type="protein sequence ID" value="SEJ15255.1"/>
    <property type="molecule type" value="Genomic_DNA"/>
</dbReference>
<feature type="non-terminal residue" evidence="1">
    <location>
        <position position="1"/>
    </location>
</feature>
<gene>
    <name evidence="1" type="ORF">SAMN05192553_102648</name>
</gene>
<sequence>ENPKGQGSTITVEVFETSMVFFVYVPRKDLRGWGNPKGQDSTITVEVFETSMVFFVYVLRRDLQGWGNPKGQDSTITVEVFETSMVFLCTFQGETFGVGETPKVRVLR</sequence>
<evidence type="ECO:0000313" key="1">
    <source>
        <dbReference type="EMBL" id="SEJ15255.1"/>
    </source>
</evidence>
<dbReference type="RefSeq" id="WP_218145569.1">
    <property type="nucleotide sequence ID" value="NZ_FNZH01000002.1"/>
</dbReference>